<keyword evidence="2" id="KW-1185">Reference proteome</keyword>
<organism evidence="1 2">
    <name type="scientific">Diphasiastrum complanatum</name>
    <name type="common">Issler's clubmoss</name>
    <name type="synonym">Lycopodium complanatum</name>
    <dbReference type="NCBI Taxonomy" id="34168"/>
    <lineage>
        <taxon>Eukaryota</taxon>
        <taxon>Viridiplantae</taxon>
        <taxon>Streptophyta</taxon>
        <taxon>Embryophyta</taxon>
        <taxon>Tracheophyta</taxon>
        <taxon>Lycopodiopsida</taxon>
        <taxon>Lycopodiales</taxon>
        <taxon>Lycopodiaceae</taxon>
        <taxon>Lycopodioideae</taxon>
        <taxon>Diphasiastrum</taxon>
    </lineage>
</organism>
<dbReference type="Proteomes" id="UP001162992">
    <property type="component" value="Chromosome 3"/>
</dbReference>
<comment type="caution">
    <text evidence="1">The sequence shown here is derived from an EMBL/GenBank/DDBJ whole genome shotgun (WGS) entry which is preliminary data.</text>
</comment>
<reference evidence="2" key="1">
    <citation type="journal article" date="2024" name="Proc. Natl. Acad. Sci. U.S.A.">
        <title>Extraordinary preservation of gene collinearity over three hundred million years revealed in homosporous lycophytes.</title>
        <authorList>
            <person name="Li C."/>
            <person name="Wickell D."/>
            <person name="Kuo L.Y."/>
            <person name="Chen X."/>
            <person name="Nie B."/>
            <person name="Liao X."/>
            <person name="Peng D."/>
            <person name="Ji J."/>
            <person name="Jenkins J."/>
            <person name="Williams M."/>
            <person name="Shu S."/>
            <person name="Plott C."/>
            <person name="Barry K."/>
            <person name="Rajasekar S."/>
            <person name="Grimwood J."/>
            <person name="Han X."/>
            <person name="Sun S."/>
            <person name="Hou Z."/>
            <person name="He W."/>
            <person name="Dai G."/>
            <person name="Sun C."/>
            <person name="Schmutz J."/>
            <person name="Leebens-Mack J.H."/>
            <person name="Li F.W."/>
            <person name="Wang L."/>
        </authorList>
    </citation>
    <scope>NUCLEOTIDE SEQUENCE [LARGE SCALE GENOMIC DNA]</scope>
    <source>
        <strain evidence="2">cv. PW_Plant_1</strain>
    </source>
</reference>
<proteinExistence type="predicted"/>
<protein>
    <submittedName>
        <fullName evidence="1">Uncharacterized protein</fullName>
    </submittedName>
</protein>
<accession>A0ACC2E6Z0</accession>
<evidence type="ECO:0000313" key="2">
    <source>
        <dbReference type="Proteomes" id="UP001162992"/>
    </source>
</evidence>
<sequence>MADEVASIDVEMEMEYPLQDRFPSSDCSPVGLPCTADPASATSAVSGTCGLHAEGAVFSSPTSEAQLVTSHLFASSPDSSSLLFSSPAPRSLSSSQVLHRVDAVAASAPCPSLVSVATQPFDISSPVTQPHSFFLSSFAFLPLLAASSALVGPHASYLPSLLAKEDFQPVYSSVSPSFLCPVISQHGGFELNWPNASPRVHSSYENLQATHGQEEAPAWASPPSQVYSPPQDDSACHHSSGAPLSSQSLVSTTSRTPSFAHACGASTTAPTLMYLGCVLGAYRAGYSAPLSGSEAAPSPAEGSSDGGFARRYDLPDASPALKVRSFQLSPALFGDYLSLLANTSAIAYFMGKPPYVDGVKRFETGFVMVIFLLPSFFACSVSNVPLLLFTLFSSLVPSLLTPHPWCGPRLSSPPANRLAAFSVLSLLMTFQCWILPFHWQSSILPFFLSPMGRSPDPMGVILEFFLHLWPQLGPPLLHLANQARYTTTFPQDVSEGLVKLIPKKPSPHSLSNFRPPSSYQGHGSSSLTSLASSFVNRAIWLCKRPQHRGHP</sequence>
<name>A0ACC2E6Z0_DIPCM</name>
<evidence type="ECO:0000313" key="1">
    <source>
        <dbReference type="EMBL" id="KAJ7562334.1"/>
    </source>
</evidence>
<dbReference type="EMBL" id="CM055094">
    <property type="protein sequence ID" value="KAJ7562334.1"/>
    <property type="molecule type" value="Genomic_DNA"/>
</dbReference>
<gene>
    <name evidence="1" type="ORF">O6H91_03G064900</name>
</gene>